<keyword evidence="1" id="KW-0812">Transmembrane</keyword>
<reference evidence="2 3" key="1">
    <citation type="journal article" date="2016" name="Genome Biol. Evol.">
        <title>Gene Family Evolution Reflects Adaptation to Soil Environmental Stressors in the Genome of the Collembolan Orchesella cincta.</title>
        <authorList>
            <person name="Faddeeva-Vakhrusheva A."/>
            <person name="Derks M.F."/>
            <person name="Anvar S.Y."/>
            <person name="Agamennone V."/>
            <person name="Suring W."/>
            <person name="Smit S."/>
            <person name="van Straalen N.M."/>
            <person name="Roelofs D."/>
        </authorList>
    </citation>
    <scope>NUCLEOTIDE SEQUENCE [LARGE SCALE GENOMIC DNA]</scope>
    <source>
        <tissue evidence="2">Mixed pool</tissue>
    </source>
</reference>
<evidence type="ECO:0000313" key="3">
    <source>
        <dbReference type="Proteomes" id="UP000094527"/>
    </source>
</evidence>
<feature type="transmembrane region" description="Helical" evidence="1">
    <location>
        <begin position="88"/>
        <end position="108"/>
    </location>
</feature>
<dbReference type="AlphaFoldDB" id="A0A1D2M637"/>
<name>A0A1D2M637_ORCCI</name>
<dbReference type="Proteomes" id="UP000094527">
    <property type="component" value="Unassembled WGS sequence"/>
</dbReference>
<keyword evidence="1" id="KW-0472">Membrane</keyword>
<keyword evidence="1" id="KW-1133">Transmembrane helix</keyword>
<protein>
    <submittedName>
        <fullName evidence="2">Uncharacterized protein</fullName>
    </submittedName>
</protein>
<evidence type="ECO:0000256" key="1">
    <source>
        <dbReference type="SAM" id="Phobius"/>
    </source>
</evidence>
<organism evidence="2 3">
    <name type="scientific">Orchesella cincta</name>
    <name type="common">Springtail</name>
    <name type="synonym">Podura cincta</name>
    <dbReference type="NCBI Taxonomy" id="48709"/>
    <lineage>
        <taxon>Eukaryota</taxon>
        <taxon>Metazoa</taxon>
        <taxon>Ecdysozoa</taxon>
        <taxon>Arthropoda</taxon>
        <taxon>Hexapoda</taxon>
        <taxon>Collembola</taxon>
        <taxon>Entomobryomorpha</taxon>
        <taxon>Entomobryoidea</taxon>
        <taxon>Orchesellidae</taxon>
        <taxon>Orchesellinae</taxon>
        <taxon>Orchesella</taxon>
    </lineage>
</organism>
<feature type="transmembrane region" description="Helical" evidence="1">
    <location>
        <begin position="41"/>
        <end position="59"/>
    </location>
</feature>
<proteinExistence type="predicted"/>
<sequence>MQENQGTVMATKANNVDGYEVPFQKDVGKLLGKFGLAWPDLLLIITLLETAWWITFGFLDGADVTLRTTFDYNDQLYPVYMLVKRTVCLARLAGVIWCVWYSCIIQVIRLHFESELTLIG</sequence>
<gene>
    <name evidence="2" type="ORF">Ocin01_18246</name>
</gene>
<evidence type="ECO:0000313" key="2">
    <source>
        <dbReference type="EMBL" id="ODM88439.1"/>
    </source>
</evidence>
<comment type="caution">
    <text evidence="2">The sequence shown here is derived from an EMBL/GenBank/DDBJ whole genome shotgun (WGS) entry which is preliminary data.</text>
</comment>
<dbReference type="EMBL" id="LJIJ01003605">
    <property type="protein sequence ID" value="ODM88439.1"/>
    <property type="molecule type" value="Genomic_DNA"/>
</dbReference>
<accession>A0A1D2M637</accession>
<keyword evidence="3" id="KW-1185">Reference proteome</keyword>